<dbReference type="InterPro" id="IPR031728">
    <property type="entry name" value="GlcAase_C"/>
</dbReference>
<dbReference type="EMBL" id="JMSN01000082">
    <property type="protein sequence ID" value="KDN41240.1"/>
    <property type="molecule type" value="Genomic_DNA"/>
</dbReference>
<accession>A0A066VRM5</accession>
<dbReference type="GeneID" id="25264950"/>
<dbReference type="Pfam" id="PF16862">
    <property type="entry name" value="Glyco_hydro_79C"/>
    <property type="match status" value="1"/>
</dbReference>
<dbReference type="PANTHER" id="PTHR36183">
    <property type="entry name" value="BETA-GLUCURONIDASE"/>
    <property type="match status" value="1"/>
</dbReference>
<sequence>MATALLATSSTWRSGTAAQQIPLAAPSLQIIAAPATPTSANATGPPIPALDSTAYPVPSPPSAAIGTTQLNLAYGQGDAPIYPGIPVLGNFLGLSIELSVVDEIIGKTSQKLNISFLNYISALATRSGMGPILRIGGNTQDTAIYNATSTVSTDMIVKVSDHGYTDKGVPVTPSIEYNDLVFQAMQSLAQKLNTHFVWGLNMVNHTASFTELMVKTLNRYISDHVDLILVGNEPDRYPQTGNRPSDYDIPTYLDEWGDLTGRVMGDLIQPKLFTAPNVCCGWTTFSITEENGMRERFKDRLKAISAIQYPQSLCSSNGVQGHEFYLNHTNTVTFAQYDADAIAAAVANQIPYYLVETNTASCIGINGVSNAFTSAIWGVDAALQLAYRNHTGVFWHTSGINTIYNVFTPPAYNATTKSWKTGPIYYSSLVVAEALASQTNSSQVLDLQVDRDDASAYAIFENTVAKKVVLINMINDASGANTWTANIPAQSGQTTVSYKLLAAQSVDSLDGITWANQTFGYWSDGVLQGAENIKTAACNDGQCPVQVPAPGVALVFLTPDVTEKAAVPTQTFEPYGTDNPSIIVNSNGSRGNRLGATSKGSSSGALPSLCIPTDGRLWIAMAVSVVGGAVVAGFLP</sequence>
<keyword evidence="2" id="KW-0378">Hydrolase</keyword>
<dbReference type="SUPFAM" id="SSF51445">
    <property type="entry name" value="(Trans)glycosidases"/>
    <property type="match status" value="1"/>
</dbReference>
<organism evidence="2 3">
    <name type="scientific">Tilletiaria anomala (strain ATCC 24038 / CBS 436.72 / UBC 951)</name>
    <dbReference type="NCBI Taxonomy" id="1037660"/>
    <lineage>
        <taxon>Eukaryota</taxon>
        <taxon>Fungi</taxon>
        <taxon>Dikarya</taxon>
        <taxon>Basidiomycota</taxon>
        <taxon>Ustilaginomycotina</taxon>
        <taxon>Exobasidiomycetes</taxon>
        <taxon>Georgefischeriales</taxon>
        <taxon>Tilletiariaceae</taxon>
        <taxon>Tilletiaria</taxon>
    </lineage>
</organism>
<gene>
    <name evidence="2" type="ORF">K437DRAFT_258350</name>
</gene>
<dbReference type="Gene3D" id="3.20.20.80">
    <property type="entry name" value="Glycosidases"/>
    <property type="match status" value="1"/>
</dbReference>
<dbReference type="OMA" id="DNNCAAA"/>
<dbReference type="GO" id="GO:0016787">
    <property type="term" value="F:hydrolase activity"/>
    <property type="evidence" value="ECO:0007669"/>
    <property type="project" value="UniProtKB-KW"/>
</dbReference>
<reference evidence="2 3" key="1">
    <citation type="submission" date="2014-05" db="EMBL/GenBank/DDBJ databases">
        <title>Draft genome sequence of a rare smut relative, Tilletiaria anomala UBC 951.</title>
        <authorList>
            <consortium name="DOE Joint Genome Institute"/>
            <person name="Toome M."/>
            <person name="Kuo A."/>
            <person name="Henrissat B."/>
            <person name="Lipzen A."/>
            <person name="Tritt A."/>
            <person name="Yoshinaga Y."/>
            <person name="Zane M."/>
            <person name="Barry K."/>
            <person name="Grigoriev I.V."/>
            <person name="Spatafora J.W."/>
            <person name="Aimea M.C."/>
        </authorList>
    </citation>
    <scope>NUCLEOTIDE SEQUENCE [LARGE SCALE GENOMIC DNA]</scope>
    <source>
        <strain evidence="2 3">UBC 951</strain>
    </source>
</reference>
<dbReference type="AlphaFoldDB" id="A0A066VRM5"/>
<protein>
    <submittedName>
        <fullName evidence="2">Glycoside hydrolase family 79 protein</fullName>
    </submittedName>
</protein>
<name>A0A066VRM5_TILAU</name>
<evidence type="ECO:0000313" key="2">
    <source>
        <dbReference type="EMBL" id="KDN41240.1"/>
    </source>
</evidence>
<keyword evidence="3" id="KW-1185">Reference proteome</keyword>
<dbReference type="OrthoDB" id="2796951at2759"/>
<dbReference type="RefSeq" id="XP_013241651.1">
    <property type="nucleotide sequence ID" value="XM_013386197.1"/>
</dbReference>
<feature type="domain" description="Beta-glucuronidase C-terminal" evidence="1">
    <location>
        <begin position="456"/>
        <end position="554"/>
    </location>
</feature>
<evidence type="ECO:0000313" key="3">
    <source>
        <dbReference type="Proteomes" id="UP000027361"/>
    </source>
</evidence>
<dbReference type="InterPro" id="IPR052974">
    <property type="entry name" value="GH79_Enzymes"/>
</dbReference>
<dbReference type="PANTHER" id="PTHR36183:SF2">
    <property type="entry name" value="BETA-GLUCURONIDASE C-TERMINAL DOMAIN-CONTAINING PROTEIN"/>
    <property type="match status" value="1"/>
</dbReference>
<dbReference type="STRING" id="1037660.A0A066VRM5"/>
<dbReference type="Proteomes" id="UP000027361">
    <property type="component" value="Unassembled WGS sequence"/>
</dbReference>
<proteinExistence type="predicted"/>
<comment type="caution">
    <text evidence="2">The sequence shown here is derived from an EMBL/GenBank/DDBJ whole genome shotgun (WGS) entry which is preliminary data.</text>
</comment>
<dbReference type="InterPro" id="IPR017853">
    <property type="entry name" value="GH"/>
</dbReference>
<evidence type="ECO:0000259" key="1">
    <source>
        <dbReference type="Pfam" id="PF16862"/>
    </source>
</evidence>
<dbReference type="InParanoid" id="A0A066VRM5"/>
<dbReference type="HOGENOM" id="CLU_023945_1_0_1"/>